<reference evidence="1 2" key="1">
    <citation type="submission" date="2019-09" db="EMBL/GenBank/DDBJ databases">
        <title>Draft genome sequence of various Type strains from the CCUG.</title>
        <authorList>
            <person name="Pineiro-Iglesias B."/>
            <person name="Tunovic T."/>
            <person name="Unosson C."/>
            <person name="Inganas E."/>
            <person name="Ohlen M."/>
            <person name="Cardew S."/>
            <person name="Jensie-Markopoulos S."/>
            <person name="Salva-Serra F."/>
            <person name="Jaen-Luchoro D."/>
            <person name="Karlsson R."/>
            <person name="Svensson-Stadler L."/>
            <person name="Chun J."/>
            <person name="Moore E."/>
        </authorList>
    </citation>
    <scope>NUCLEOTIDE SEQUENCE [LARGE SCALE GENOMIC DNA]</scope>
    <source>
        <strain evidence="1 2">CCUG 56969T</strain>
    </source>
</reference>
<keyword evidence="2" id="KW-1185">Reference proteome</keyword>
<evidence type="ECO:0000313" key="2">
    <source>
        <dbReference type="Proteomes" id="UP000322521"/>
    </source>
</evidence>
<protein>
    <submittedName>
        <fullName evidence="1">Uncharacterized protein</fullName>
    </submittedName>
</protein>
<dbReference type="EMBL" id="VXJS01000007">
    <property type="protein sequence ID" value="KAA8675514.1"/>
    <property type="molecule type" value="Genomic_DNA"/>
</dbReference>
<dbReference type="RefSeq" id="WP_081231386.1">
    <property type="nucleotide sequence ID" value="NZ_AP025494.1"/>
</dbReference>
<dbReference type="OrthoDB" id="5892231at2"/>
<dbReference type="Proteomes" id="UP000322521">
    <property type="component" value="Unassembled WGS sequence"/>
</dbReference>
<proteinExistence type="predicted"/>
<name>A0A5M9NWT0_9VIBR</name>
<accession>A0A5M9NWT0</accession>
<sequence>MESTYLDDTDHILIKALSKEDMPINEIAKKFEVPIANIAMSLDTCHFAITDNILRKNSQLGKMKLTAIGIEKRCTLCNHFFPLTKEFWHVKRTTKHGQREMGTCKSCEAEKKRRQELDGRLKDLGGKMCFSTRYLNK</sequence>
<organism evidence="1 2">
    <name type="scientific">Vibrio gigantis</name>
    <dbReference type="NCBI Taxonomy" id="296199"/>
    <lineage>
        <taxon>Bacteria</taxon>
        <taxon>Pseudomonadati</taxon>
        <taxon>Pseudomonadota</taxon>
        <taxon>Gammaproteobacteria</taxon>
        <taxon>Vibrionales</taxon>
        <taxon>Vibrionaceae</taxon>
        <taxon>Vibrio</taxon>
    </lineage>
</organism>
<gene>
    <name evidence="1" type="ORF">F4W18_12880</name>
</gene>
<evidence type="ECO:0000313" key="1">
    <source>
        <dbReference type="EMBL" id="KAA8675514.1"/>
    </source>
</evidence>
<comment type="caution">
    <text evidence="1">The sequence shown here is derived from an EMBL/GenBank/DDBJ whole genome shotgun (WGS) entry which is preliminary data.</text>
</comment>
<dbReference type="AlphaFoldDB" id="A0A5M9NWT0"/>